<protein>
    <recommendedName>
        <fullName evidence="8">DoxX family protein</fullName>
    </recommendedName>
</protein>
<comment type="caution">
    <text evidence="6">The sequence shown here is derived from an EMBL/GenBank/DDBJ whole genome shotgun (WGS) entry which is preliminary data.</text>
</comment>
<evidence type="ECO:0000313" key="7">
    <source>
        <dbReference type="Proteomes" id="UP000711614"/>
    </source>
</evidence>
<evidence type="ECO:0000256" key="3">
    <source>
        <dbReference type="ARBA" id="ARBA00022989"/>
    </source>
</evidence>
<keyword evidence="4 5" id="KW-0472">Membrane</keyword>
<proteinExistence type="predicted"/>
<feature type="transmembrane region" description="Helical" evidence="5">
    <location>
        <begin position="105"/>
        <end position="124"/>
    </location>
</feature>
<evidence type="ECO:0008006" key="8">
    <source>
        <dbReference type="Google" id="ProtNLM"/>
    </source>
</evidence>
<dbReference type="Pfam" id="PF13564">
    <property type="entry name" value="DoxX_2"/>
    <property type="match status" value="1"/>
</dbReference>
<evidence type="ECO:0000313" key="6">
    <source>
        <dbReference type="EMBL" id="MBP2414066.1"/>
    </source>
</evidence>
<sequence>MPEPTDECEIAMYYVIITTIAIVANGGIALATLARAKFLIDNLGEVSLPDSWLPVLSALQGAGAAGLLLGLLGVPVIGTAAAIGLVLFFIGAVITHLRAGAFRQLPSPVIFLALAVATLAATVIR</sequence>
<dbReference type="EMBL" id="JAGIOI010000001">
    <property type="protein sequence ID" value="MBP2414066.1"/>
    <property type="molecule type" value="Genomic_DNA"/>
</dbReference>
<feature type="transmembrane region" description="Helical" evidence="5">
    <location>
        <begin position="12"/>
        <end position="32"/>
    </location>
</feature>
<gene>
    <name evidence="6" type="ORF">JOF48_002865</name>
</gene>
<comment type="subcellular location">
    <subcellularLocation>
        <location evidence="1">Membrane</location>
        <topology evidence="1">Multi-pass membrane protein</topology>
    </subcellularLocation>
</comment>
<dbReference type="InterPro" id="IPR032808">
    <property type="entry name" value="DoxX"/>
</dbReference>
<keyword evidence="3 5" id="KW-1133">Transmembrane helix</keyword>
<keyword evidence="2 5" id="KW-0812">Transmembrane</keyword>
<name>A0ABS4YZA5_9MICC</name>
<keyword evidence="7" id="KW-1185">Reference proteome</keyword>
<evidence type="ECO:0000256" key="1">
    <source>
        <dbReference type="ARBA" id="ARBA00004141"/>
    </source>
</evidence>
<evidence type="ECO:0000256" key="4">
    <source>
        <dbReference type="ARBA" id="ARBA00023136"/>
    </source>
</evidence>
<accession>A0ABS4YZA5</accession>
<evidence type="ECO:0000256" key="2">
    <source>
        <dbReference type="ARBA" id="ARBA00022692"/>
    </source>
</evidence>
<organism evidence="6 7">
    <name type="scientific">Arthrobacter stackebrandtii</name>
    <dbReference type="NCBI Taxonomy" id="272161"/>
    <lineage>
        <taxon>Bacteria</taxon>
        <taxon>Bacillati</taxon>
        <taxon>Actinomycetota</taxon>
        <taxon>Actinomycetes</taxon>
        <taxon>Micrococcales</taxon>
        <taxon>Micrococcaceae</taxon>
        <taxon>Arthrobacter</taxon>
    </lineage>
</organism>
<feature type="transmembrane region" description="Helical" evidence="5">
    <location>
        <begin position="79"/>
        <end position="99"/>
    </location>
</feature>
<dbReference type="Proteomes" id="UP000711614">
    <property type="component" value="Unassembled WGS sequence"/>
</dbReference>
<dbReference type="RefSeq" id="WP_209681742.1">
    <property type="nucleotide sequence ID" value="NZ_JAGIOI010000001.1"/>
</dbReference>
<reference evidence="6 7" key="1">
    <citation type="submission" date="2021-03" db="EMBL/GenBank/DDBJ databases">
        <title>Sequencing the genomes of 1000 actinobacteria strains.</title>
        <authorList>
            <person name="Klenk H.-P."/>
        </authorList>
    </citation>
    <scope>NUCLEOTIDE SEQUENCE [LARGE SCALE GENOMIC DNA]</scope>
    <source>
        <strain evidence="6 7">DSM 16005</strain>
    </source>
</reference>
<evidence type="ECO:0000256" key="5">
    <source>
        <dbReference type="SAM" id="Phobius"/>
    </source>
</evidence>